<name>A0ABW2PWE3_9BACL</name>
<dbReference type="Proteomes" id="UP001596505">
    <property type="component" value="Unassembled WGS sequence"/>
</dbReference>
<reference evidence="7" key="1">
    <citation type="journal article" date="2019" name="Int. J. Syst. Evol. Microbiol.">
        <title>The Global Catalogue of Microorganisms (GCM) 10K type strain sequencing project: providing services to taxonomists for standard genome sequencing and annotation.</title>
        <authorList>
            <consortium name="The Broad Institute Genomics Platform"/>
            <consortium name="The Broad Institute Genome Sequencing Center for Infectious Disease"/>
            <person name="Wu L."/>
            <person name="Ma J."/>
        </authorList>
    </citation>
    <scope>NUCLEOTIDE SEQUENCE [LARGE SCALE GENOMIC DNA]</scope>
    <source>
        <strain evidence="7">CGMCC 1.16305</strain>
    </source>
</reference>
<evidence type="ECO:0000256" key="4">
    <source>
        <dbReference type="ARBA" id="ARBA00023136"/>
    </source>
</evidence>
<evidence type="ECO:0000313" key="7">
    <source>
        <dbReference type="Proteomes" id="UP001596505"/>
    </source>
</evidence>
<feature type="transmembrane region" description="Helical" evidence="5">
    <location>
        <begin position="75"/>
        <end position="99"/>
    </location>
</feature>
<dbReference type="PANTHER" id="PTHR37306">
    <property type="entry name" value="COLICIN V PRODUCTION PROTEIN"/>
    <property type="match status" value="1"/>
</dbReference>
<dbReference type="EMBL" id="JBHTCO010000014">
    <property type="protein sequence ID" value="MFC7393703.1"/>
    <property type="molecule type" value="Genomic_DNA"/>
</dbReference>
<evidence type="ECO:0000256" key="2">
    <source>
        <dbReference type="ARBA" id="ARBA00022692"/>
    </source>
</evidence>
<feature type="transmembrane region" description="Helical" evidence="5">
    <location>
        <begin position="111"/>
        <end position="131"/>
    </location>
</feature>
<accession>A0ABW2PWE3</accession>
<gene>
    <name evidence="6" type="ORF">ACFQRG_12125</name>
</gene>
<protein>
    <submittedName>
        <fullName evidence="6">CvpA family protein</fullName>
    </submittedName>
</protein>
<feature type="transmembrane region" description="Helical" evidence="5">
    <location>
        <begin position="29"/>
        <end position="47"/>
    </location>
</feature>
<keyword evidence="3 5" id="KW-1133">Transmembrane helix</keyword>
<evidence type="ECO:0000256" key="5">
    <source>
        <dbReference type="SAM" id="Phobius"/>
    </source>
</evidence>
<dbReference type="Pfam" id="PF02674">
    <property type="entry name" value="Colicin_V"/>
    <property type="match status" value="1"/>
</dbReference>
<proteinExistence type="predicted"/>
<keyword evidence="2 5" id="KW-0812">Transmembrane</keyword>
<organism evidence="6 7">
    <name type="scientific">Scopulibacillus cellulosilyticus</name>
    <dbReference type="NCBI Taxonomy" id="2665665"/>
    <lineage>
        <taxon>Bacteria</taxon>
        <taxon>Bacillati</taxon>
        <taxon>Bacillota</taxon>
        <taxon>Bacilli</taxon>
        <taxon>Bacillales</taxon>
        <taxon>Sporolactobacillaceae</taxon>
        <taxon>Scopulibacillus</taxon>
    </lineage>
</organism>
<dbReference type="RefSeq" id="WP_380966263.1">
    <property type="nucleotide sequence ID" value="NZ_JBHTCO010000014.1"/>
</dbReference>
<keyword evidence="7" id="KW-1185">Reference proteome</keyword>
<comment type="caution">
    <text evidence="6">The sequence shown here is derived from an EMBL/GenBank/DDBJ whole genome shotgun (WGS) entry which is preliminary data.</text>
</comment>
<evidence type="ECO:0000256" key="3">
    <source>
        <dbReference type="ARBA" id="ARBA00022989"/>
    </source>
</evidence>
<keyword evidence="4 5" id="KW-0472">Membrane</keyword>
<evidence type="ECO:0000256" key="1">
    <source>
        <dbReference type="ARBA" id="ARBA00004141"/>
    </source>
</evidence>
<dbReference type="InterPro" id="IPR003825">
    <property type="entry name" value="Colicin-V_CvpA"/>
</dbReference>
<comment type="subcellular location">
    <subcellularLocation>
        <location evidence="1">Membrane</location>
        <topology evidence="1">Multi-pass membrane protein</topology>
    </subcellularLocation>
</comment>
<sequence>MLNIIILLLLIGGFFIGLRRGLVLQVVHLVGFFAAYVIAFMYCNKLAPKLSFIPYPGGSAGAHNFLDFQSVYYRVIAFIIIFIAVKIAMAVIGHILSFIVDLPILRTVNGWLGGALGFVEIYLVLFILLYIGTITPIYGISDAVHHSYVASLMMENTPVLSGKLQNMFVSYIHHPASS</sequence>
<evidence type="ECO:0000313" key="6">
    <source>
        <dbReference type="EMBL" id="MFC7393703.1"/>
    </source>
</evidence>
<dbReference type="PANTHER" id="PTHR37306:SF1">
    <property type="entry name" value="COLICIN V PRODUCTION PROTEIN"/>
    <property type="match status" value="1"/>
</dbReference>